<gene>
    <name evidence="1" type="ORF">ACFQ3J_12825</name>
</gene>
<evidence type="ECO:0000313" key="2">
    <source>
        <dbReference type="Proteomes" id="UP001597169"/>
    </source>
</evidence>
<accession>A0ABW3PVH8</accession>
<proteinExistence type="predicted"/>
<reference evidence="2" key="1">
    <citation type="journal article" date="2019" name="Int. J. Syst. Evol. Microbiol.">
        <title>The Global Catalogue of Microorganisms (GCM) 10K type strain sequencing project: providing services to taxonomists for standard genome sequencing and annotation.</title>
        <authorList>
            <consortium name="The Broad Institute Genomics Platform"/>
            <consortium name="The Broad Institute Genome Sequencing Center for Infectious Disease"/>
            <person name="Wu L."/>
            <person name="Ma J."/>
        </authorList>
    </citation>
    <scope>NUCLEOTIDE SEQUENCE [LARGE SCALE GENOMIC DNA]</scope>
    <source>
        <strain evidence="2">CCUG 53519</strain>
    </source>
</reference>
<name>A0ABW3PVH8_9BACL</name>
<dbReference type="Proteomes" id="UP001597169">
    <property type="component" value="Unassembled WGS sequence"/>
</dbReference>
<keyword evidence="2" id="KW-1185">Reference proteome</keyword>
<evidence type="ECO:0008006" key="3">
    <source>
        <dbReference type="Google" id="ProtNLM"/>
    </source>
</evidence>
<comment type="caution">
    <text evidence="1">The sequence shown here is derived from an EMBL/GenBank/DDBJ whole genome shotgun (WGS) entry which is preliminary data.</text>
</comment>
<dbReference type="RefSeq" id="WP_379292938.1">
    <property type="nucleotide sequence ID" value="NZ_JBHTKX010000001.1"/>
</dbReference>
<protein>
    <recommendedName>
        <fullName evidence="3">Hydrolase of the HAD superfamily</fullName>
    </recommendedName>
</protein>
<evidence type="ECO:0000313" key="1">
    <source>
        <dbReference type="EMBL" id="MFD1129058.1"/>
    </source>
</evidence>
<dbReference type="EMBL" id="JBHTKX010000001">
    <property type="protein sequence ID" value="MFD1129058.1"/>
    <property type="molecule type" value="Genomic_DNA"/>
</dbReference>
<organism evidence="1 2">
    <name type="scientific">Paenibacillus provencensis</name>
    <dbReference type="NCBI Taxonomy" id="441151"/>
    <lineage>
        <taxon>Bacteria</taxon>
        <taxon>Bacillati</taxon>
        <taxon>Bacillota</taxon>
        <taxon>Bacilli</taxon>
        <taxon>Bacillales</taxon>
        <taxon>Paenibacillaceae</taxon>
        <taxon>Paenibacillus</taxon>
    </lineage>
</organism>
<sequence>MPVRALNFDLDDTLSDRQASIDDYISKFITMYFPEADANISNIILTNLSGTY</sequence>